<feature type="compositionally biased region" description="Polar residues" evidence="1">
    <location>
        <begin position="150"/>
        <end position="160"/>
    </location>
</feature>
<evidence type="ECO:0000313" key="3">
    <source>
        <dbReference type="Proteomes" id="UP000663865"/>
    </source>
</evidence>
<dbReference type="Proteomes" id="UP000663865">
    <property type="component" value="Unassembled WGS sequence"/>
</dbReference>
<dbReference type="EMBL" id="CAJNYV010000337">
    <property type="protein sequence ID" value="CAF3358173.1"/>
    <property type="molecule type" value="Genomic_DNA"/>
</dbReference>
<reference evidence="2" key="1">
    <citation type="submission" date="2021-02" db="EMBL/GenBank/DDBJ databases">
        <authorList>
            <person name="Nowell W R."/>
        </authorList>
    </citation>
    <scope>NUCLEOTIDE SEQUENCE</scope>
</reference>
<sequence>MLRLRFHASWLPSDHNQFWTLFDCANNIKTIHDLIEYFNEQQKSLADCYNFDIPKRSTKLKYLKAFINDCVLPPNAQANHMLRDNDEIHFRLEIDAQNEWLLVKAPPSLKRKRSIEPDIAPSSPPREPAPAPPSTNDLDSILRTMAKPIETNSPEQSSFTFRFGNKRGRPIPPRPQVISAVKVNSLVPRQVIKRIDNKT</sequence>
<name>A0A817WQM4_9BILA</name>
<evidence type="ECO:0000313" key="2">
    <source>
        <dbReference type="EMBL" id="CAF3358173.1"/>
    </source>
</evidence>
<evidence type="ECO:0000256" key="1">
    <source>
        <dbReference type="SAM" id="MobiDB-lite"/>
    </source>
</evidence>
<organism evidence="2 3">
    <name type="scientific">Rotaria socialis</name>
    <dbReference type="NCBI Taxonomy" id="392032"/>
    <lineage>
        <taxon>Eukaryota</taxon>
        <taxon>Metazoa</taxon>
        <taxon>Spiralia</taxon>
        <taxon>Gnathifera</taxon>
        <taxon>Rotifera</taxon>
        <taxon>Eurotatoria</taxon>
        <taxon>Bdelloidea</taxon>
        <taxon>Philodinida</taxon>
        <taxon>Philodinidae</taxon>
        <taxon>Rotaria</taxon>
    </lineage>
</organism>
<feature type="compositionally biased region" description="Pro residues" evidence="1">
    <location>
        <begin position="122"/>
        <end position="133"/>
    </location>
</feature>
<proteinExistence type="predicted"/>
<gene>
    <name evidence="2" type="ORF">KIK155_LOCUS4240</name>
</gene>
<dbReference type="AlphaFoldDB" id="A0A817WQM4"/>
<feature type="region of interest" description="Disordered" evidence="1">
    <location>
        <begin position="112"/>
        <end position="175"/>
    </location>
</feature>
<accession>A0A817WQM4</accession>
<protein>
    <submittedName>
        <fullName evidence="2">Uncharacterized protein</fullName>
    </submittedName>
</protein>
<comment type="caution">
    <text evidence="2">The sequence shown here is derived from an EMBL/GenBank/DDBJ whole genome shotgun (WGS) entry which is preliminary data.</text>
</comment>